<dbReference type="EMBL" id="CP001940">
    <property type="protein sequence ID" value="ADH84780.1"/>
    <property type="molecule type" value="Genomic_DNA"/>
</dbReference>
<dbReference type="FunFam" id="1.20.1510.10:FF:000001">
    <property type="entry name" value="Ferrous-iron efflux pump FieF"/>
    <property type="match status" value="1"/>
</dbReference>
<dbReference type="InterPro" id="IPR050291">
    <property type="entry name" value="CDF_Transporter"/>
</dbReference>
<dbReference type="PANTHER" id="PTHR43840:SF41">
    <property type="entry name" value="CATION-EFFLUX PUMP FIEF"/>
    <property type="match status" value="1"/>
</dbReference>
<sequence length="302" mass="32941">MTGQQATNARLLRLAALASVSVATILIGVKFVAWSLTGSTSLLASLVDSMMDLAASGINFMAIRYALKGADHEHRFGHGKAESLAGMAQASFIAGSAVFLLIYAGNRLLEPRPLENIDSGLAVMLFSLLLTMALVGFQRHVIKRTGSVAIRADSLHYVTDILTILVTIAALFLVRQGLLWADPLLALGIACYILYSAALIIRESLRHLMDQELSPEIKGQIRTIVLNDQRVLGMHDLRTRQAGQTKFIQFHLDLSAELSLREAHAIGQEIAETLKQNIPGADITVHQDPIKRHSPLNNSHTR</sequence>
<dbReference type="InterPro" id="IPR027470">
    <property type="entry name" value="Cation_efflux_CTD"/>
</dbReference>
<dbReference type="GO" id="GO:0015341">
    <property type="term" value="F:zinc efflux antiporter activity"/>
    <property type="evidence" value="ECO:0007669"/>
    <property type="project" value="TreeGrafter"/>
</dbReference>
<feature type="transmembrane region" description="Helical" evidence="15">
    <location>
        <begin position="84"/>
        <end position="105"/>
    </location>
</feature>
<comment type="catalytic activity">
    <reaction evidence="12">
        <text>Cd(2+)(in) + H(+)(out) = Cd(2+)(out) + H(+)(in)</text>
        <dbReference type="Rhea" id="RHEA:28739"/>
        <dbReference type="ChEBI" id="CHEBI:15378"/>
        <dbReference type="ChEBI" id="CHEBI:48775"/>
    </reaction>
</comment>
<dbReference type="InterPro" id="IPR058533">
    <property type="entry name" value="Cation_efflux_TM"/>
</dbReference>
<evidence type="ECO:0000259" key="17">
    <source>
        <dbReference type="Pfam" id="PF16916"/>
    </source>
</evidence>
<evidence type="ECO:0000256" key="3">
    <source>
        <dbReference type="ARBA" id="ARBA00022448"/>
    </source>
</evidence>
<protein>
    <recommendedName>
        <fullName evidence="14">Cation-efflux pump FieF</fullName>
    </recommendedName>
</protein>
<keyword evidence="4" id="KW-1003">Cell membrane</keyword>
<proteinExistence type="inferred from homology"/>
<dbReference type="OrthoDB" id="9806522at2"/>
<accession>D6Z5C3</accession>
<dbReference type="GO" id="GO:0005886">
    <property type="term" value="C:plasma membrane"/>
    <property type="evidence" value="ECO:0007669"/>
    <property type="project" value="UniProtKB-SubCell"/>
</dbReference>
<evidence type="ECO:0000256" key="13">
    <source>
        <dbReference type="ARBA" id="ARBA00062926"/>
    </source>
</evidence>
<comment type="subcellular location">
    <subcellularLocation>
        <location evidence="1">Cell membrane</location>
        <topology evidence="1">Multi-pass membrane protein</topology>
    </subcellularLocation>
</comment>
<dbReference type="GO" id="GO:0015086">
    <property type="term" value="F:cadmium ion transmembrane transporter activity"/>
    <property type="evidence" value="ECO:0007669"/>
    <property type="project" value="TreeGrafter"/>
</dbReference>
<feature type="domain" description="Cation efflux protein cytoplasmic" evidence="17">
    <location>
        <begin position="214"/>
        <end position="289"/>
    </location>
</feature>
<dbReference type="Proteomes" id="UP000001508">
    <property type="component" value="Chromosome"/>
</dbReference>
<dbReference type="FunCoup" id="D6Z5C3">
    <property type="interactions" value="271"/>
</dbReference>
<dbReference type="Pfam" id="PF01545">
    <property type="entry name" value="Cation_efflux"/>
    <property type="match status" value="1"/>
</dbReference>
<dbReference type="InterPro" id="IPR036837">
    <property type="entry name" value="Cation_efflux_CTD_sf"/>
</dbReference>
<feature type="transmembrane region" description="Helical" evidence="15">
    <location>
        <begin position="42"/>
        <end position="63"/>
    </location>
</feature>
<evidence type="ECO:0000256" key="5">
    <source>
        <dbReference type="ARBA" id="ARBA00022496"/>
    </source>
</evidence>
<evidence type="ECO:0000256" key="7">
    <source>
        <dbReference type="ARBA" id="ARBA00022906"/>
    </source>
</evidence>
<evidence type="ECO:0000313" key="18">
    <source>
        <dbReference type="EMBL" id="ADH84780.1"/>
    </source>
</evidence>
<feature type="domain" description="Cation efflux protein transmembrane" evidence="16">
    <location>
        <begin position="17"/>
        <end position="209"/>
    </location>
</feature>
<dbReference type="Gene3D" id="3.30.70.1350">
    <property type="entry name" value="Cation efflux protein, cytoplasmic domain"/>
    <property type="match status" value="1"/>
</dbReference>
<comment type="catalytic activity">
    <reaction evidence="11">
        <text>Zn(2+)(in) + H(+)(out) = Zn(2+)(out) + H(+)(in)</text>
        <dbReference type="Rhea" id="RHEA:28839"/>
        <dbReference type="ChEBI" id="CHEBI:15378"/>
        <dbReference type="ChEBI" id="CHEBI:29105"/>
    </reaction>
</comment>
<comment type="catalytic activity">
    <reaction evidence="10">
        <text>Fe(2+)(in) + H(+)(out) = Fe(2+)(out) + H(+)(in)</text>
        <dbReference type="Rhea" id="RHEA:29439"/>
        <dbReference type="ChEBI" id="CHEBI:15378"/>
        <dbReference type="ChEBI" id="CHEBI:29033"/>
    </reaction>
</comment>
<dbReference type="HOGENOM" id="CLU_013430_3_0_7"/>
<dbReference type="NCBIfam" id="TIGR01297">
    <property type="entry name" value="CDF"/>
    <property type="match status" value="1"/>
</dbReference>
<keyword evidence="7" id="KW-0864">Zinc transport</keyword>
<evidence type="ECO:0000256" key="1">
    <source>
        <dbReference type="ARBA" id="ARBA00004651"/>
    </source>
</evidence>
<feature type="transmembrane region" description="Helical" evidence="15">
    <location>
        <begin position="117"/>
        <end position="137"/>
    </location>
</feature>
<comment type="similarity">
    <text evidence="2">Belongs to the cation diffusion facilitator (CDF) transporter (TC 2.A.4) family. FieF subfamily.</text>
</comment>
<evidence type="ECO:0000313" key="19">
    <source>
        <dbReference type="Proteomes" id="UP000001508"/>
    </source>
</evidence>
<dbReference type="RefSeq" id="WP_013162311.1">
    <property type="nucleotide sequence ID" value="NC_014216.1"/>
</dbReference>
<dbReference type="eggNOG" id="COG0053">
    <property type="taxonomic scope" value="Bacteria"/>
</dbReference>
<evidence type="ECO:0000256" key="9">
    <source>
        <dbReference type="ARBA" id="ARBA00023136"/>
    </source>
</evidence>
<feature type="transmembrane region" description="Helical" evidence="15">
    <location>
        <begin position="12"/>
        <end position="36"/>
    </location>
</feature>
<keyword evidence="19" id="KW-1185">Reference proteome</keyword>
<dbReference type="Pfam" id="PF16916">
    <property type="entry name" value="ZT_dimer"/>
    <property type="match status" value="1"/>
</dbReference>
<keyword evidence="3" id="KW-0813">Transport</keyword>
<evidence type="ECO:0000256" key="12">
    <source>
        <dbReference type="ARBA" id="ARBA00050984"/>
    </source>
</evidence>
<evidence type="ECO:0000256" key="10">
    <source>
        <dbReference type="ARBA" id="ARBA00035584"/>
    </source>
</evidence>
<dbReference type="FunFam" id="3.30.70.1350:FF:000002">
    <property type="entry name" value="Ferrous-iron efflux pump FieF"/>
    <property type="match status" value="1"/>
</dbReference>
<reference evidence="19" key="1">
    <citation type="submission" date="2010-02" db="EMBL/GenBank/DDBJ databases">
        <title>Complete sequence of Desulfurivibrio alkaliphilus AHT2.</title>
        <authorList>
            <consortium name="US DOE Joint Genome Institute"/>
            <person name="Pitluck S."/>
            <person name="Chertkov O."/>
            <person name="Detter J.C."/>
            <person name="Han C."/>
            <person name="Tapia R."/>
            <person name="Larimer F."/>
            <person name="Land M."/>
            <person name="Hauser L."/>
            <person name="Kyrpides N."/>
            <person name="Mikhailova N."/>
            <person name="Sorokin D.Y."/>
            <person name="Muyzer G."/>
            <person name="Woyke T."/>
        </authorList>
    </citation>
    <scope>NUCLEOTIDE SEQUENCE [LARGE SCALE GENOMIC DNA]</scope>
    <source>
        <strain evidence="19">DSM 19089 / UNIQEM U267 / AHT2</strain>
    </source>
</reference>
<evidence type="ECO:0000256" key="11">
    <source>
        <dbReference type="ARBA" id="ARBA00047695"/>
    </source>
</evidence>
<dbReference type="Gene3D" id="1.20.1510.10">
    <property type="entry name" value="Cation efflux protein transmembrane domain"/>
    <property type="match status" value="1"/>
</dbReference>
<evidence type="ECO:0000256" key="2">
    <source>
        <dbReference type="ARBA" id="ARBA00010212"/>
    </source>
</evidence>
<dbReference type="InParanoid" id="D6Z5C3"/>
<evidence type="ECO:0000259" key="16">
    <source>
        <dbReference type="Pfam" id="PF01545"/>
    </source>
</evidence>
<dbReference type="GO" id="GO:0015093">
    <property type="term" value="F:ferrous iron transmembrane transporter activity"/>
    <property type="evidence" value="ECO:0007669"/>
    <property type="project" value="TreeGrafter"/>
</dbReference>
<dbReference type="AlphaFoldDB" id="D6Z5C3"/>
<keyword evidence="7" id="KW-0406">Ion transport</keyword>
<dbReference type="SUPFAM" id="SSF160240">
    <property type="entry name" value="Cation efflux protein cytoplasmic domain-like"/>
    <property type="match status" value="1"/>
</dbReference>
<dbReference type="KEGG" id="dak:DaAHT2_0067"/>
<evidence type="ECO:0000256" key="15">
    <source>
        <dbReference type="SAM" id="Phobius"/>
    </source>
</evidence>
<feature type="transmembrane region" description="Helical" evidence="15">
    <location>
        <begin position="184"/>
        <end position="201"/>
    </location>
</feature>
<keyword evidence="5" id="KW-0410">Iron transport</keyword>
<gene>
    <name evidence="18" type="ordered locus">DaAHT2_0067</name>
</gene>
<dbReference type="InterPro" id="IPR002524">
    <property type="entry name" value="Cation_efflux"/>
</dbReference>
<evidence type="ECO:0000256" key="6">
    <source>
        <dbReference type="ARBA" id="ARBA00022692"/>
    </source>
</evidence>
<dbReference type="InterPro" id="IPR027469">
    <property type="entry name" value="Cation_efflux_TMD_sf"/>
</dbReference>
<keyword evidence="6 15" id="KW-0812">Transmembrane</keyword>
<evidence type="ECO:0000256" key="8">
    <source>
        <dbReference type="ARBA" id="ARBA00022989"/>
    </source>
</evidence>
<keyword evidence="9 15" id="KW-0472">Membrane</keyword>
<dbReference type="GO" id="GO:0006882">
    <property type="term" value="P:intracellular zinc ion homeostasis"/>
    <property type="evidence" value="ECO:0007669"/>
    <property type="project" value="TreeGrafter"/>
</dbReference>
<keyword evidence="8 15" id="KW-1133">Transmembrane helix</keyword>
<organism evidence="18 19">
    <name type="scientific">Desulfurivibrio alkaliphilus (strain DSM 19089 / UNIQEM U267 / AHT2)</name>
    <dbReference type="NCBI Taxonomy" id="589865"/>
    <lineage>
        <taxon>Bacteria</taxon>
        <taxon>Pseudomonadati</taxon>
        <taxon>Thermodesulfobacteriota</taxon>
        <taxon>Desulfobulbia</taxon>
        <taxon>Desulfobulbales</taxon>
        <taxon>Desulfobulbaceae</taxon>
        <taxon>Desulfurivibrio</taxon>
    </lineage>
</organism>
<evidence type="ECO:0000256" key="4">
    <source>
        <dbReference type="ARBA" id="ARBA00022475"/>
    </source>
</evidence>
<evidence type="ECO:0000256" key="14">
    <source>
        <dbReference type="ARBA" id="ARBA00072262"/>
    </source>
</evidence>
<dbReference type="PANTHER" id="PTHR43840">
    <property type="entry name" value="MITOCHONDRIAL METAL TRANSPORTER 1-RELATED"/>
    <property type="match status" value="1"/>
</dbReference>
<dbReference type="STRING" id="589865.DaAHT2_0067"/>
<keyword evidence="7" id="KW-0862">Zinc</keyword>
<keyword evidence="5" id="KW-0408">Iron</keyword>
<comment type="subunit">
    <text evidence="13">Homodimer. The subunits are held together in a parallel orientation through zinc binding at the interface of the cytoplasmic domains.</text>
</comment>
<feature type="transmembrane region" description="Helical" evidence="15">
    <location>
        <begin position="157"/>
        <end position="178"/>
    </location>
</feature>
<name>D6Z5C3_DESAT</name>
<dbReference type="SUPFAM" id="SSF161111">
    <property type="entry name" value="Cation efflux protein transmembrane domain-like"/>
    <property type="match status" value="1"/>
</dbReference>